<reference evidence="2 3" key="1">
    <citation type="journal article" date="2016" name="Nat. Commun.">
        <title>Thousands of microbial genomes shed light on interconnected biogeochemical processes in an aquifer system.</title>
        <authorList>
            <person name="Anantharaman K."/>
            <person name="Brown C.T."/>
            <person name="Hug L.A."/>
            <person name="Sharon I."/>
            <person name="Castelle C.J."/>
            <person name="Probst A.J."/>
            <person name="Thomas B.C."/>
            <person name="Singh A."/>
            <person name="Wilkins M.J."/>
            <person name="Karaoz U."/>
            <person name="Brodie E.L."/>
            <person name="Williams K.H."/>
            <person name="Hubbard S.S."/>
            <person name="Banfield J.F."/>
        </authorList>
    </citation>
    <scope>NUCLEOTIDE SEQUENCE [LARGE SCALE GENOMIC DNA]</scope>
</reference>
<gene>
    <name evidence="2" type="ORF">A3D56_03425</name>
</gene>
<dbReference type="EMBL" id="MHRP01000021">
    <property type="protein sequence ID" value="OHA27143.1"/>
    <property type="molecule type" value="Genomic_DNA"/>
</dbReference>
<evidence type="ECO:0008006" key="4">
    <source>
        <dbReference type="Google" id="ProtNLM"/>
    </source>
</evidence>
<accession>A0A1G2MTH6</accession>
<protein>
    <recommendedName>
        <fullName evidence="4">YHYH domain-containing protein</fullName>
    </recommendedName>
</protein>
<dbReference type="PROSITE" id="PS51257">
    <property type="entry name" value="PROKAR_LIPOPROTEIN"/>
    <property type="match status" value="1"/>
</dbReference>
<dbReference type="Proteomes" id="UP000177943">
    <property type="component" value="Unassembled WGS sequence"/>
</dbReference>
<keyword evidence="1" id="KW-0732">Signal</keyword>
<evidence type="ECO:0000313" key="2">
    <source>
        <dbReference type="EMBL" id="OHA27143.1"/>
    </source>
</evidence>
<evidence type="ECO:0000313" key="3">
    <source>
        <dbReference type="Proteomes" id="UP000177943"/>
    </source>
</evidence>
<organism evidence="2 3">
    <name type="scientific">Candidatus Taylorbacteria bacterium RIFCSPHIGHO2_02_FULL_45_35</name>
    <dbReference type="NCBI Taxonomy" id="1802311"/>
    <lineage>
        <taxon>Bacteria</taxon>
        <taxon>Candidatus Tayloriibacteriota</taxon>
    </lineage>
</organism>
<comment type="caution">
    <text evidence="2">The sequence shown here is derived from an EMBL/GenBank/DDBJ whole genome shotgun (WGS) entry which is preliminary data.</text>
</comment>
<proteinExistence type="predicted"/>
<sequence length="254" mass="28043">MKALKNLVLLIAVVFAGCSSTGGRPKLEGPPTPSRFGYQYGQEPDKYIVRGGRQEKDQLEVMQAMKHRHERALAAMEYQMELRRAKEEMGITHPQMVVVPPPPQNGGVTNGNYTVPPMVQPPAPAPIPQVAPSVSEPVPQMAPPAPVQPVPPPATPLTMSDPEDWDSSYDEEMDQIAKTPIIIKRTRWAFKPVFQLFVTPLTLTVEPGSYPAVNSDGLPYGDYHFHNHTTYIAGKSFESGGRRTYQSGWGSFPH</sequence>
<evidence type="ECO:0000256" key="1">
    <source>
        <dbReference type="SAM" id="SignalP"/>
    </source>
</evidence>
<feature type="signal peptide" evidence="1">
    <location>
        <begin position="1"/>
        <end position="16"/>
    </location>
</feature>
<dbReference type="AlphaFoldDB" id="A0A1G2MTH6"/>
<feature type="chain" id="PRO_5009583720" description="YHYH domain-containing protein" evidence="1">
    <location>
        <begin position="17"/>
        <end position="254"/>
    </location>
</feature>
<name>A0A1G2MTH6_9BACT</name>